<dbReference type="EMBL" id="BK015522">
    <property type="protein sequence ID" value="DAE10891.1"/>
    <property type="molecule type" value="Genomic_DNA"/>
</dbReference>
<feature type="coiled-coil region" evidence="1">
    <location>
        <begin position="404"/>
        <end position="465"/>
    </location>
</feature>
<evidence type="ECO:0000256" key="1">
    <source>
        <dbReference type="SAM" id="Coils"/>
    </source>
</evidence>
<feature type="coiled-coil region" evidence="1">
    <location>
        <begin position="217"/>
        <end position="292"/>
    </location>
</feature>
<proteinExistence type="predicted"/>
<dbReference type="Pfam" id="PF13476">
    <property type="entry name" value="AAA_23"/>
    <property type="match status" value="1"/>
</dbReference>
<accession>A0A8S5PWJ4</accession>
<dbReference type="SUPFAM" id="SSF52540">
    <property type="entry name" value="P-loop containing nucleoside triphosphate hydrolases"/>
    <property type="match status" value="2"/>
</dbReference>
<dbReference type="InterPro" id="IPR038729">
    <property type="entry name" value="Rad50/SbcC_AAA"/>
</dbReference>
<dbReference type="Gene3D" id="3.40.50.300">
    <property type="entry name" value="P-loop containing nucleotide triphosphate hydrolases"/>
    <property type="match status" value="2"/>
</dbReference>
<dbReference type="PANTHER" id="PTHR32182:SF0">
    <property type="entry name" value="DNA REPLICATION AND REPAIR PROTEIN RECF"/>
    <property type="match status" value="1"/>
</dbReference>
<keyword evidence="1" id="KW-0175">Coiled coil</keyword>
<dbReference type="GO" id="GO:0016887">
    <property type="term" value="F:ATP hydrolysis activity"/>
    <property type="evidence" value="ECO:0007669"/>
    <property type="project" value="InterPro"/>
</dbReference>
<dbReference type="GO" id="GO:0000731">
    <property type="term" value="P:DNA synthesis involved in DNA repair"/>
    <property type="evidence" value="ECO:0007669"/>
    <property type="project" value="TreeGrafter"/>
</dbReference>
<dbReference type="GO" id="GO:0006302">
    <property type="term" value="P:double-strand break repair"/>
    <property type="evidence" value="ECO:0007669"/>
    <property type="project" value="InterPro"/>
</dbReference>
<evidence type="ECO:0000259" key="2">
    <source>
        <dbReference type="Pfam" id="PF13476"/>
    </source>
</evidence>
<dbReference type="PANTHER" id="PTHR32182">
    <property type="entry name" value="DNA REPLICATION AND REPAIR PROTEIN RECF"/>
    <property type="match status" value="1"/>
</dbReference>
<name>A0A8S5PWJ4_9CAUD</name>
<dbReference type="InterPro" id="IPR027417">
    <property type="entry name" value="P-loop_NTPase"/>
</dbReference>
<organism evidence="3">
    <name type="scientific">Siphoviridae sp. ctg0K17</name>
    <dbReference type="NCBI Taxonomy" id="2825600"/>
    <lineage>
        <taxon>Viruses</taxon>
        <taxon>Duplodnaviria</taxon>
        <taxon>Heunggongvirae</taxon>
        <taxon>Uroviricota</taxon>
        <taxon>Caudoviricetes</taxon>
    </lineage>
</organism>
<evidence type="ECO:0000313" key="3">
    <source>
        <dbReference type="EMBL" id="DAE10891.1"/>
    </source>
</evidence>
<protein>
    <submittedName>
        <fullName evidence="3">STRUCTURAL MAINTENANCE OF CHROMOSOMES PROTEIN</fullName>
    </submittedName>
</protein>
<reference evidence="3" key="1">
    <citation type="journal article" date="2021" name="Proc. Natl. Acad. Sci. U.S.A.">
        <title>A Catalog of Tens of Thousands of Viruses from Human Metagenomes Reveals Hidden Associations with Chronic Diseases.</title>
        <authorList>
            <person name="Tisza M.J."/>
            <person name="Buck C.B."/>
        </authorList>
    </citation>
    <scope>NUCLEOTIDE SEQUENCE</scope>
    <source>
        <strain evidence="3">Ctg0K17</strain>
    </source>
</reference>
<feature type="domain" description="Rad50/SbcC-type AAA" evidence="2">
    <location>
        <begin position="5"/>
        <end position="280"/>
    </location>
</feature>
<sequence length="671" mass="76168">MTIHKLTLVNFRQFIGEQTVYFSTDKERNVTVFVGDNTSGKTTFINAFQWILYDNTAFTDKILLNKNVANGMSVGERQSVCGTLVIEHDGMTYEISRKTDYVCSSAKYTDASGQEQDAVVKFDKSGKTISYLQSDGQTKTKIESQFEENIERILPKDLSEYFFFGGEKIGAIASKTSIKKSVTGLMGLNVLDNAMKHLKLVRKAFDSKLDYSGDSKALDYQSRITGAEAEIKACEERIKEINDQVSFYTTERDKYTAQLKAYEETAKLQKERETLIKIIEGLKSELAQSKAKVVKTFSNGGFAFFSRSLLNEALTVLQNTSDDTECVPGMEGDAIDYLLKRGKCICGTAISPGSLAEQLLKQEKKKLPPESIGTVVKRYKDDAREFLNTSEQYWQQVDDAFIAYRKVRRELEFREEELNKISKQLMEAKDSSAIERKRADAVRKIRELELDRDKQNNAIGAAKQTIKNSEASMSRHLAQNANNAKYQELLKYTDSIYTWIEETYKKREVIVKTQLEDKVNENFSRMYHGTRNIMIDDSYRVKYYDVTTEESEGLKAVKSFAFVCGLVDLAKQVISSGDSDDDEADKEFKPMYFPLVMDAPFSNMDTSHIRNVSDILPQSANQVIIAVMKKDWEPAADIMSKYVGMSYSIQKNRDTNGKEIDTMSSFVKDGE</sequence>